<evidence type="ECO:0000313" key="2">
    <source>
        <dbReference type="EMBL" id="OAQ25792.1"/>
    </source>
</evidence>
<dbReference type="EMBL" id="KV442074">
    <property type="protein sequence ID" value="OAQ25792.1"/>
    <property type="molecule type" value="Genomic_DNA"/>
</dbReference>
<gene>
    <name evidence="2" type="ORF">K457DRAFT_751120</name>
</gene>
<keyword evidence="1" id="KW-1133">Transmembrane helix</keyword>
<reference evidence="2 3" key="1">
    <citation type="submission" date="2016-05" db="EMBL/GenBank/DDBJ databases">
        <title>Genome sequencing reveals origins of a unique bacterial endosymbiosis in the earliest lineages of terrestrial Fungi.</title>
        <authorList>
            <consortium name="DOE Joint Genome Institute"/>
            <person name="Uehling J."/>
            <person name="Gryganskyi A."/>
            <person name="Hameed K."/>
            <person name="Tschaplinski T."/>
            <person name="Misztal P."/>
            <person name="Wu S."/>
            <person name="Desiro A."/>
            <person name="Vande Pol N."/>
            <person name="Du Z.-Y."/>
            <person name="Zienkiewicz A."/>
            <person name="Zienkiewicz K."/>
            <person name="Morin E."/>
            <person name="Tisserant E."/>
            <person name="Splivallo R."/>
            <person name="Hainaut M."/>
            <person name="Henrissat B."/>
            <person name="Ohm R."/>
            <person name="Kuo A."/>
            <person name="Yan J."/>
            <person name="Lipzen A."/>
            <person name="Nolan M."/>
            <person name="Labutti K."/>
            <person name="Barry K."/>
            <person name="Goldstein A."/>
            <person name="Labbe J."/>
            <person name="Schadt C."/>
            <person name="Tuskan G."/>
            <person name="Grigoriev I."/>
            <person name="Martin F."/>
            <person name="Vilgalys R."/>
            <person name="Bonito G."/>
        </authorList>
    </citation>
    <scope>NUCLEOTIDE SEQUENCE [LARGE SCALE GENOMIC DNA]</scope>
    <source>
        <strain evidence="2 3">AG-77</strain>
    </source>
</reference>
<proteinExistence type="predicted"/>
<protein>
    <submittedName>
        <fullName evidence="2">Uncharacterized protein</fullName>
    </submittedName>
</protein>
<name>A0A197JKP1_9FUNG</name>
<dbReference type="Proteomes" id="UP000078512">
    <property type="component" value="Unassembled WGS sequence"/>
</dbReference>
<organism evidence="2 3">
    <name type="scientific">Linnemannia elongata AG-77</name>
    <dbReference type="NCBI Taxonomy" id="1314771"/>
    <lineage>
        <taxon>Eukaryota</taxon>
        <taxon>Fungi</taxon>
        <taxon>Fungi incertae sedis</taxon>
        <taxon>Mucoromycota</taxon>
        <taxon>Mortierellomycotina</taxon>
        <taxon>Mortierellomycetes</taxon>
        <taxon>Mortierellales</taxon>
        <taxon>Mortierellaceae</taxon>
        <taxon>Linnemannia</taxon>
    </lineage>
</organism>
<evidence type="ECO:0000313" key="3">
    <source>
        <dbReference type="Proteomes" id="UP000078512"/>
    </source>
</evidence>
<keyword evidence="1" id="KW-0472">Membrane</keyword>
<dbReference type="AlphaFoldDB" id="A0A197JKP1"/>
<keyword evidence="1" id="KW-0812">Transmembrane</keyword>
<evidence type="ECO:0000256" key="1">
    <source>
        <dbReference type="SAM" id="Phobius"/>
    </source>
</evidence>
<feature type="transmembrane region" description="Helical" evidence="1">
    <location>
        <begin position="63"/>
        <end position="80"/>
    </location>
</feature>
<accession>A0A197JKP1</accession>
<keyword evidence="3" id="KW-1185">Reference proteome</keyword>
<feature type="transmembrane region" description="Helical" evidence="1">
    <location>
        <begin position="26"/>
        <end position="56"/>
    </location>
</feature>
<sequence>MREVPSSPSFLLFGSPSVHKLVRDGYHYLCTFFSFFLSFFLSSFLSFFHLFLFILFPLQKPRFLFITCLIFLVFICLTKYTGEVNGISRLIAIYLSSRTIIIN</sequence>